<feature type="transmembrane region" description="Helical" evidence="1">
    <location>
        <begin position="20"/>
        <end position="37"/>
    </location>
</feature>
<keyword evidence="1" id="KW-0812">Transmembrane</keyword>
<evidence type="ECO:0000259" key="2">
    <source>
        <dbReference type="Pfam" id="PF02470"/>
    </source>
</evidence>
<dbReference type="PANTHER" id="PTHR33371">
    <property type="entry name" value="INTERMEMBRANE PHOSPHOLIPID TRANSPORT SYSTEM BINDING PROTEIN MLAD-RELATED"/>
    <property type="match status" value="1"/>
</dbReference>
<organism evidence="3 4">
    <name type="scientific">Antrihabitans stalagmiti</name>
    <dbReference type="NCBI Taxonomy" id="2799499"/>
    <lineage>
        <taxon>Bacteria</taxon>
        <taxon>Bacillati</taxon>
        <taxon>Actinomycetota</taxon>
        <taxon>Actinomycetes</taxon>
        <taxon>Mycobacteriales</taxon>
        <taxon>Nocardiaceae</taxon>
        <taxon>Antrihabitans</taxon>
    </lineage>
</organism>
<dbReference type="Proteomes" id="UP000655868">
    <property type="component" value="Unassembled WGS sequence"/>
</dbReference>
<proteinExistence type="predicted"/>
<dbReference type="InterPro" id="IPR052336">
    <property type="entry name" value="MlaD_Phospholipid_Transporter"/>
</dbReference>
<dbReference type="InterPro" id="IPR003399">
    <property type="entry name" value="Mce/MlaD"/>
</dbReference>
<dbReference type="EMBL" id="JAEMNV010000003">
    <property type="protein sequence ID" value="MBJ8339067.1"/>
    <property type="molecule type" value="Genomic_DNA"/>
</dbReference>
<dbReference type="GO" id="GO:0051701">
    <property type="term" value="P:biological process involved in interaction with host"/>
    <property type="evidence" value="ECO:0007669"/>
    <property type="project" value="TreeGrafter"/>
</dbReference>
<dbReference type="AlphaFoldDB" id="A0A934NPT5"/>
<dbReference type="Pfam" id="PF02470">
    <property type="entry name" value="MlaD"/>
    <property type="match status" value="1"/>
</dbReference>
<comment type="caution">
    <text evidence="3">The sequence shown here is derived from an EMBL/GenBank/DDBJ whole genome shotgun (WGS) entry which is preliminary data.</text>
</comment>
<sequence length="351" mass="37249">MPKYGMPGVESDRGSSLRTGIVAAVVVAVVVAGWSIYSSTRTDDRLEIALQTEQLGDGITDTTEVRLDGVQVGKVTDIEPVGEGLQRITMRLNESQLFGIDDSLAVDYAPANLFGISEIELKRGKGGSPLVDDMVIDLTGSRADDVYDATMGSLLRSLASVSNDVLTPQLSSVLEKLATNVKAFTPLLQAIVTGARTVSEQQRYELSFLFGEYGSALSGVAPFVSSTVDVLDRVDNIEVLRNDRAHFDATIAAVIDQIFPALSGMLFSARDALGAYAEMFTPLLGALAQTVSAPQQSSAQLREILVRLGSAIQDTPDGPVLNLAIDLRGVPALAVPLLAGLPVTYPQEGPR</sequence>
<feature type="domain" description="Mce/MlaD" evidence="2">
    <location>
        <begin position="48"/>
        <end position="123"/>
    </location>
</feature>
<gene>
    <name evidence="3" type="ORF">JGU71_09235</name>
</gene>
<reference evidence="3" key="1">
    <citation type="submission" date="2020-12" db="EMBL/GenBank/DDBJ databases">
        <title>Antrihabitans popcorni sp. nov. and Antrihabitans auranticaus sp. nov., isolated from a larva cave.</title>
        <authorList>
            <person name="Lee S.D."/>
            <person name="Kim I.S."/>
        </authorList>
    </citation>
    <scope>NUCLEOTIDE SEQUENCE</scope>
    <source>
        <strain evidence="3">YC3-6</strain>
    </source>
</reference>
<evidence type="ECO:0000313" key="3">
    <source>
        <dbReference type="EMBL" id="MBJ8339067.1"/>
    </source>
</evidence>
<dbReference type="RefSeq" id="WP_199703785.1">
    <property type="nucleotide sequence ID" value="NZ_JAEMNV010000003.1"/>
</dbReference>
<keyword evidence="4" id="KW-1185">Reference proteome</keyword>
<keyword evidence="1" id="KW-0472">Membrane</keyword>
<dbReference type="GO" id="GO:0005576">
    <property type="term" value="C:extracellular region"/>
    <property type="evidence" value="ECO:0007669"/>
    <property type="project" value="TreeGrafter"/>
</dbReference>
<evidence type="ECO:0000313" key="4">
    <source>
        <dbReference type="Proteomes" id="UP000655868"/>
    </source>
</evidence>
<keyword evidence="1" id="KW-1133">Transmembrane helix</keyword>
<dbReference type="PANTHER" id="PTHR33371:SF19">
    <property type="entry name" value="MCE-FAMILY PROTEIN MCE4A"/>
    <property type="match status" value="1"/>
</dbReference>
<name>A0A934NPT5_9NOCA</name>
<accession>A0A934NPT5</accession>
<evidence type="ECO:0000256" key="1">
    <source>
        <dbReference type="SAM" id="Phobius"/>
    </source>
</evidence>
<protein>
    <submittedName>
        <fullName evidence="3">MCE family protein</fullName>
    </submittedName>
</protein>